<sequence length="189" mass="22077">MSTMRLLHICLVLLFSTEISSQHCDLLSFQQKKLNKDSLELLEKMGGNFPFQCFSERTDFKSMQDVLKLQLSQKENAKLAIQNILQEIFTVFSKNLTQTAWDEISIITFQNKLHQQIERLEACLGFQKEKDGTKMGSDGLVLTKLKIKRYFQGIYNFLEEKQYSLCAWEIIRMEMTRGFLLVDQLTKSI</sequence>
<evidence type="ECO:0000256" key="2">
    <source>
        <dbReference type="ARBA" id="ARBA00004613"/>
    </source>
</evidence>
<proteinExistence type="inferred from homology"/>
<keyword evidence="8" id="KW-1015">Disulfide bond</keyword>
<evidence type="ECO:0000256" key="7">
    <source>
        <dbReference type="ARBA" id="ARBA00023118"/>
    </source>
</evidence>
<dbReference type="PANTHER" id="PTHR11691">
    <property type="entry name" value="TYPE I INTERFERON"/>
    <property type="match status" value="1"/>
</dbReference>
<dbReference type="Proteomes" id="UP000050525">
    <property type="component" value="Unassembled WGS sequence"/>
</dbReference>
<dbReference type="EMBL" id="AKHW03005470">
    <property type="protein sequence ID" value="KYO26534.1"/>
    <property type="molecule type" value="Genomic_DNA"/>
</dbReference>
<evidence type="ECO:0000256" key="6">
    <source>
        <dbReference type="ARBA" id="ARBA00022729"/>
    </source>
</evidence>
<organism evidence="11 12">
    <name type="scientific">Alligator mississippiensis</name>
    <name type="common">American alligator</name>
    <dbReference type="NCBI Taxonomy" id="8496"/>
    <lineage>
        <taxon>Eukaryota</taxon>
        <taxon>Metazoa</taxon>
        <taxon>Chordata</taxon>
        <taxon>Craniata</taxon>
        <taxon>Vertebrata</taxon>
        <taxon>Euteleostomi</taxon>
        <taxon>Archelosauria</taxon>
        <taxon>Archosauria</taxon>
        <taxon>Crocodylia</taxon>
        <taxon>Alligatoridae</taxon>
        <taxon>Alligatorinae</taxon>
        <taxon>Alligator</taxon>
    </lineage>
</organism>
<protein>
    <submittedName>
        <fullName evidence="11">Interferon epsilon</fullName>
    </submittedName>
</protein>
<dbReference type="Gene3D" id="1.20.1250.10">
    <property type="match status" value="1"/>
</dbReference>
<comment type="function">
    <text evidence="1">Has antiviral activities.</text>
</comment>
<dbReference type="AlphaFoldDB" id="A0A151MPS5"/>
<evidence type="ECO:0000256" key="5">
    <source>
        <dbReference type="ARBA" id="ARBA00022525"/>
    </source>
</evidence>
<dbReference type="GO" id="GO:0005126">
    <property type="term" value="F:cytokine receptor binding"/>
    <property type="evidence" value="ECO:0007669"/>
    <property type="project" value="InterPro"/>
</dbReference>
<dbReference type="PROSITE" id="PS00252">
    <property type="entry name" value="INTERFERON_A_B_D"/>
    <property type="match status" value="1"/>
</dbReference>
<evidence type="ECO:0000313" key="11">
    <source>
        <dbReference type="EMBL" id="KYO26534.1"/>
    </source>
</evidence>
<comment type="similarity">
    <text evidence="3 9">Belongs to the alpha/beta interferon family.</text>
</comment>
<dbReference type="GO" id="GO:0005615">
    <property type="term" value="C:extracellular space"/>
    <property type="evidence" value="ECO:0007669"/>
    <property type="project" value="UniProtKB-KW"/>
</dbReference>
<evidence type="ECO:0000256" key="3">
    <source>
        <dbReference type="ARBA" id="ARBA00011033"/>
    </source>
</evidence>
<feature type="chain" id="PRO_5007585339" evidence="10">
    <location>
        <begin position="22"/>
        <end position="189"/>
    </location>
</feature>
<keyword evidence="12" id="KW-1185">Reference proteome</keyword>
<feature type="signal peptide" evidence="10">
    <location>
        <begin position="1"/>
        <end position="21"/>
    </location>
</feature>
<keyword evidence="7 9" id="KW-0051">Antiviral defense</keyword>
<dbReference type="SMART" id="SM00076">
    <property type="entry name" value="IFabd"/>
    <property type="match status" value="1"/>
</dbReference>
<name>A0A151MPS5_ALLMI</name>
<comment type="subcellular location">
    <subcellularLocation>
        <location evidence="2">Secreted</location>
    </subcellularLocation>
</comment>
<dbReference type="PRINTS" id="PR00266">
    <property type="entry name" value="INTERFERONAB"/>
</dbReference>
<dbReference type="Pfam" id="PF00143">
    <property type="entry name" value="Interferon"/>
    <property type="match status" value="1"/>
</dbReference>
<dbReference type="GO" id="GO:0051607">
    <property type="term" value="P:defense response to virus"/>
    <property type="evidence" value="ECO:0007669"/>
    <property type="project" value="UniProtKB-KW"/>
</dbReference>
<accession>A0A151MPS5</accession>
<dbReference type="InterPro" id="IPR009079">
    <property type="entry name" value="4_helix_cytokine-like_core"/>
</dbReference>
<keyword evidence="6 10" id="KW-0732">Signal</keyword>
<keyword evidence="4 9" id="KW-0202">Cytokine</keyword>
<evidence type="ECO:0000256" key="8">
    <source>
        <dbReference type="ARBA" id="ARBA00023157"/>
    </source>
</evidence>
<evidence type="ECO:0000256" key="1">
    <source>
        <dbReference type="ARBA" id="ARBA00002718"/>
    </source>
</evidence>
<dbReference type="eggNOG" id="ENOG502S65R">
    <property type="taxonomic scope" value="Eukaryota"/>
</dbReference>
<dbReference type="InterPro" id="IPR000471">
    <property type="entry name" value="Interferon_alpha/beta/delta"/>
</dbReference>
<gene>
    <name evidence="11" type="primary">IFNE</name>
    <name evidence="11" type="ORF">Y1Q_0002160</name>
</gene>
<evidence type="ECO:0000256" key="10">
    <source>
        <dbReference type="SAM" id="SignalP"/>
    </source>
</evidence>
<evidence type="ECO:0000313" key="12">
    <source>
        <dbReference type="Proteomes" id="UP000050525"/>
    </source>
</evidence>
<reference evidence="11 12" key="1">
    <citation type="journal article" date="2012" name="Genome Biol.">
        <title>Sequencing three crocodilian genomes to illuminate the evolution of archosaurs and amniotes.</title>
        <authorList>
            <person name="St John J.A."/>
            <person name="Braun E.L."/>
            <person name="Isberg S.R."/>
            <person name="Miles L.G."/>
            <person name="Chong A.Y."/>
            <person name="Gongora J."/>
            <person name="Dalzell P."/>
            <person name="Moran C."/>
            <person name="Bed'hom B."/>
            <person name="Abzhanov A."/>
            <person name="Burgess S.C."/>
            <person name="Cooksey A.M."/>
            <person name="Castoe T.A."/>
            <person name="Crawford N.G."/>
            <person name="Densmore L.D."/>
            <person name="Drew J.C."/>
            <person name="Edwards S.V."/>
            <person name="Faircloth B.C."/>
            <person name="Fujita M.K."/>
            <person name="Greenwold M.J."/>
            <person name="Hoffmann F.G."/>
            <person name="Howard J.M."/>
            <person name="Iguchi T."/>
            <person name="Janes D.E."/>
            <person name="Khan S.Y."/>
            <person name="Kohno S."/>
            <person name="de Koning A.J."/>
            <person name="Lance S.L."/>
            <person name="McCarthy F.M."/>
            <person name="McCormack J.E."/>
            <person name="Merchant M.E."/>
            <person name="Peterson D.G."/>
            <person name="Pollock D.D."/>
            <person name="Pourmand N."/>
            <person name="Raney B.J."/>
            <person name="Roessler K.A."/>
            <person name="Sanford J.R."/>
            <person name="Sawyer R.H."/>
            <person name="Schmidt C.J."/>
            <person name="Triplett E.W."/>
            <person name="Tuberville T.D."/>
            <person name="Venegas-Anaya M."/>
            <person name="Howard J.T."/>
            <person name="Jarvis E.D."/>
            <person name="Guillette L.J.Jr."/>
            <person name="Glenn T.C."/>
            <person name="Green R.E."/>
            <person name="Ray D.A."/>
        </authorList>
    </citation>
    <scope>NUCLEOTIDE SEQUENCE [LARGE SCALE GENOMIC DNA]</scope>
    <source>
        <strain evidence="11">KSC_2009_1</strain>
    </source>
</reference>
<dbReference type="PANTHER" id="PTHR11691:SF73">
    <property type="entry name" value="INTERFERON BETA"/>
    <property type="match status" value="1"/>
</dbReference>
<dbReference type="GO" id="GO:0005125">
    <property type="term" value="F:cytokine activity"/>
    <property type="evidence" value="ECO:0007669"/>
    <property type="project" value="UniProtKB-KW"/>
</dbReference>
<dbReference type="STRING" id="8496.A0A151MPS5"/>
<evidence type="ECO:0000256" key="4">
    <source>
        <dbReference type="ARBA" id="ARBA00022514"/>
    </source>
</evidence>
<dbReference type="GO" id="GO:0006955">
    <property type="term" value="P:immune response"/>
    <property type="evidence" value="ECO:0007669"/>
    <property type="project" value="UniProtKB-ARBA"/>
</dbReference>
<evidence type="ECO:0000256" key="9">
    <source>
        <dbReference type="RuleBase" id="RU000436"/>
    </source>
</evidence>
<dbReference type="SUPFAM" id="SSF47266">
    <property type="entry name" value="4-helical cytokines"/>
    <property type="match status" value="1"/>
</dbReference>
<keyword evidence="5" id="KW-0964">Secreted</keyword>
<comment type="caution">
    <text evidence="11">The sequence shown here is derived from an EMBL/GenBank/DDBJ whole genome shotgun (WGS) entry which is preliminary data.</text>
</comment>